<accession>A0A4Z1L6B9</accession>
<sequence>MQTELGNQPTDKCEAVLQDQFGYPTRFKSLSCQRHILHQKIYAAESWFVVQDKEDGNFFSTNLMFLPTFEVMHLDDGFASMSAVK</sequence>
<protein>
    <submittedName>
        <fullName evidence="1">Uncharacterized protein</fullName>
    </submittedName>
</protein>
<dbReference type="Proteomes" id="UP000297280">
    <property type="component" value="Unassembled WGS sequence"/>
</dbReference>
<evidence type="ECO:0000313" key="1">
    <source>
        <dbReference type="EMBL" id="TGO92382.1"/>
    </source>
</evidence>
<keyword evidence="2" id="KW-1185">Reference proteome</keyword>
<dbReference type="AlphaFoldDB" id="A0A4Z1L6B9"/>
<organism evidence="1 2">
    <name type="scientific">Botrytis porri</name>
    <dbReference type="NCBI Taxonomy" id="87229"/>
    <lineage>
        <taxon>Eukaryota</taxon>
        <taxon>Fungi</taxon>
        <taxon>Dikarya</taxon>
        <taxon>Ascomycota</taxon>
        <taxon>Pezizomycotina</taxon>
        <taxon>Leotiomycetes</taxon>
        <taxon>Helotiales</taxon>
        <taxon>Sclerotiniaceae</taxon>
        <taxon>Botrytis</taxon>
    </lineage>
</organism>
<name>A0A4Z1L6B9_9HELO</name>
<reference evidence="1 2" key="1">
    <citation type="submission" date="2017-12" db="EMBL/GenBank/DDBJ databases">
        <title>Comparative genomics of Botrytis spp.</title>
        <authorList>
            <person name="Valero-Jimenez C.A."/>
            <person name="Tapia P."/>
            <person name="Veloso J."/>
            <person name="Silva-Moreno E."/>
            <person name="Staats M."/>
            <person name="Valdes J.H."/>
            <person name="Van Kan J.A.L."/>
        </authorList>
    </citation>
    <scope>NUCLEOTIDE SEQUENCE [LARGE SCALE GENOMIC DNA]</scope>
    <source>
        <strain evidence="1 2">MUCL3349</strain>
    </source>
</reference>
<dbReference type="EMBL" id="PQXO01000004">
    <property type="protein sequence ID" value="TGO92382.1"/>
    <property type="molecule type" value="Genomic_DNA"/>
</dbReference>
<comment type="caution">
    <text evidence="1">The sequence shown here is derived from an EMBL/GenBank/DDBJ whole genome shotgun (WGS) entry which is preliminary data.</text>
</comment>
<proteinExistence type="predicted"/>
<evidence type="ECO:0000313" key="2">
    <source>
        <dbReference type="Proteomes" id="UP000297280"/>
    </source>
</evidence>
<gene>
    <name evidence="1" type="ORF">BPOR_0004g00270</name>
</gene>